<dbReference type="VEuPathDB" id="TriTrypDB:TEOVI_000693800"/>
<dbReference type="InterPro" id="IPR027417">
    <property type="entry name" value="P-loop_NTPase"/>
</dbReference>
<dbReference type="CDD" id="cd00268">
    <property type="entry name" value="DEADc"/>
    <property type="match status" value="1"/>
</dbReference>
<dbReference type="Pfam" id="PF00271">
    <property type="entry name" value="Helicase_C"/>
    <property type="match status" value="1"/>
</dbReference>
<dbReference type="InterPro" id="IPR044742">
    <property type="entry name" value="DEAD/DEAH_RhlB"/>
</dbReference>
<keyword evidence="4" id="KW-0690">Ribosome biogenesis</keyword>
<dbReference type="InterPro" id="IPR000629">
    <property type="entry name" value="RNA-helicase_DEAD-box_CS"/>
</dbReference>
<feature type="compositionally biased region" description="Acidic residues" evidence="12">
    <location>
        <begin position="888"/>
        <end position="911"/>
    </location>
</feature>
<protein>
    <recommendedName>
        <fullName evidence="3">RNA helicase</fullName>
        <ecNumber evidence="3">3.6.4.13</ecNumber>
    </recommendedName>
</protein>
<dbReference type="GO" id="GO:0016787">
    <property type="term" value="F:hydrolase activity"/>
    <property type="evidence" value="ECO:0007669"/>
    <property type="project" value="UniProtKB-KW"/>
</dbReference>
<keyword evidence="9" id="KW-0067">ATP-binding</keyword>
<evidence type="ECO:0000259" key="13">
    <source>
        <dbReference type="PROSITE" id="PS51192"/>
    </source>
</evidence>
<dbReference type="InterPro" id="IPR011545">
    <property type="entry name" value="DEAD/DEAH_box_helicase_dom"/>
</dbReference>
<feature type="compositionally biased region" description="Basic and acidic residues" evidence="12">
    <location>
        <begin position="928"/>
        <end position="941"/>
    </location>
</feature>
<dbReference type="GO" id="GO:0003724">
    <property type="term" value="F:RNA helicase activity"/>
    <property type="evidence" value="ECO:0007669"/>
    <property type="project" value="UniProtKB-EC"/>
</dbReference>
<evidence type="ECO:0000259" key="14">
    <source>
        <dbReference type="PROSITE" id="PS51194"/>
    </source>
</evidence>
<dbReference type="GeneID" id="92380872"/>
<gene>
    <name evidence="15" type="ORF">TEOVI_000693800</name>
</gene>
<dbReference type="InterPro" id="IPR014001">
    <property type="entry name" value="Helicase_ATP-bd"/>
</dbReference>
<dbReference type="EMBL" id="CZPT02000374">
    <property type="protein sequence ID" value="SCU65715.1"/>
    <property type="molecule type" value="Genomic_DNA"/>
</dbReference>
<dbReference type="RefSeq" id="XP_067077269.1">
    <property type="nucleotide sequence ID" value="XM_067221168.1"/>
</dbReference>
<keyword evidence="16" id="KW-1185">Reference proteome</keyword>
<feature type="region of interest" description="Disordered" evidence="12">
    <location>
        <begin position="178"/>
        <end position="197"/>
    </location>
</feature>
<proteinExistence type="inferred from homology"/>
<feature type="compositionally biased region" description="Basic and acidic residues" evidence="12">
    <location>
        <begin position="77"/>
        <end position="100"/>
    </location>
</feature>
<feature type="region of interest" description="Disordered" evidence="12">
    <location>
        <begin position="580"/>
        <end position="627"/>
    </location>
</feature>
<keyword evidence="7 15" id="KW-0378">Hydrolase</keyword>
<feature type="compositionally biased region" description="Basic and acidic residues" evidence="12">
    <location>
        <begin position="361"/>
        <end position="371"/>
    </location>
</feature>
<keyword evidence="6" id="KW-0547">Nucleotide-binding</keyword>
<dbReference type="PANTHER" id="PTHR47958">
    <property type="entry name" value="ATP-DEPENDENT RNA HELICASE DBP3"/>
    <property type="match status" value="1"/>
</dbReference>
<evidence type="ECO:0000256" key="1">
    <source>
        <dbReference type="ARBA" id="ARBA00004604"/>
    </source>
</evidence>
<comment type="function">
    <text evidence="11">ATP-dependent RNA helicase required for 60S ribosomal subunit synthesis. Involved in efficient pre-rRNA processing, predominantly at site A3, which is necessary for the normal formation of 25S and 5.8S rRNAs.</text>
</comment>
<dbReference type="PROSITE" id="PS00039">
    <property type="entry name" value="DEAD_ATP_HELICASE"/>
    <property type="match status" value="1"/>
</dbReference>
<evidence type="ECO:0000256" key="12">
    <source>
        <dbReference type="SAM" id="MobiDB-lite"/>
    </source>
</evidence>
<comment type="subcellular location">
    <subcellularLocation>
        <location evidence="1">Nucleus</location>
        <location evidence="1">Nucleolus</location>
    </subcellularLocation>
</comment>
<dbReference type="Gene3D" id="3.40.50.300">
    <property type="entry name" value="P-loop containing nucleotide triphosphate hydrolases"/>
    <property type="match status" value="2"/>
</dbReference>
<dbReference type="EC" id="3.6.4.13" evidence="3"/>
<evidence type="ECO:0000256" key="8">
    <source>
        <dbReference type="ARBA" id="ARBA00022806"/>
    </source>
</evidence>
<evidence type="ECO:0000256" key="3">
    <source>
        <dbReference type="ARBA" id="ARBA00012552"/>
    </source>
</evidence>
<dbReference type="Pfam" id="PF00270">
    <property type="entry name" value="DEAD"/>
    <property type="match status" value="1"/>
</dbReference>
<evidence type="ECO:0000256" key="5">
    <source>
        <dbReference type="ARBA" id="ARBA00022552"/>
    </source>
</evidence>
<feature type="region of interest" description="Disordered" evidence="12">
    <location>
        <begin position="359"/>
        <end position="382"/>
    </location>
</feature>
<keyword evidence="10" id="KW-0539">Nucleus</keyword>
<dbReference type="PROSITE" id="PS51192">
    <property type="entry name" value="HELICASE_ATP_BIND_1"/>
    <property type="match status" value="1"/>
</dbReference>
<comment type="similarity">
    <text evidence="2">Belongs to the DEAD box helicase family. DDX5/DBP2 subfamily.</text>
</comment>
<evidence type="ECO:0000256" key="7">
    <source>
        <dbReference type="ARBA" id="ARBA00022801"/>
    </source>
</evidence>
<dbReference type="SUPFAM" id="SSF52540">
    <property type="entry name" value="P-loop containing nucleoside triphosphate hydrolases"/>
    <property type="match status" value="1"/>
</dbReference>
<organism evidence="15 16">
    <name type="scientific">Trypanosoma equiperdum</name>
    <dbReference type="NCBI Taxonomy" id="5694"/>
    <lineage>
        <taxon>Eukaryota</taxon>
        <taxon>Discoba</taxon>
        <taxon>Euglenozoa</taxon>
        <taxon>Kinetoplastea</taxon>
        <taxon>Metakinetoplastina</taxon>
        <taxon>Trypanosomatida</taxon>
        <taxon>Trypanosomatidae</taxon>
        <taxon>Trypanosoma</taxon>
    </lineage>
</organism>
<dbReference type="CDD" id="cd18787">
    <property type="entry name" value="SF2_C_DEAD"/>
    <property type="match status" value="1"/>
</dbReference>
<feature type="domain" description="Helicase ATP-binding" evidence="13">
    <location>
        <begin position="323"/>
        <end position="559"/>
    </location>
</feature>
<dbReference type="Proteomes" id="UP000195570">
    <property type="component" value="Unassembled WGS sequence"/>
</dbReference>
<dbReference type="GO" id="GO:0003676">
    <property type="term" value="F:nucleic acid binding"/>
    <property type="evidence" value="ECO:0007669"/>
    <property type="project" value="InterPro"/>
</dbReference>
<feature type="domain" description="Helicase C-terminal" evidence="14">
    <location>
        <begin position="637"/>
        <end position="841"/>
    </location>
</feature>
<sequence>MNACNNNTGGASPAVRSYDGPTGDVNIAFLHLVEKQLLPVALGCGEGKHSQNSLMPPSVIENSAIYRAVVNYAREEAARKSNDGDGPHPHNIGREGRNNEGKTSAVAGTNATPAVKVSTTLLETAGVPAAAARRGVIPRDPLLLRKLRRQQQSQLQSGTGMSGKTITSSVPTAIHGGYGEERHCSSSSGSNTVSKGSTEENMFRQEVQVGLHWSKRPLKAMTSTGWDVFRQQIGIRIEVVARRRHGSSVTGNINNSGGAGARNSLATAFSGEALQPIRCWEEARLPLALGTVVARRFLLPTPIQSQCVPVALAPSGVDVDASPPLGSGRIDVLAVAETGSGKTAAYLIPLLATIVSPPSRLKGDRSGKTGDDGGNSSAFRKCDEDRFASQGPLALVVVPTRELADQITREAQQLVSGIPDNEMKSLLQHERPVLVPSTEGKRSNDSPYNALDEIRVVKIVGGERADAQYEELLAGAHVVIGTVGQLEALLLQRLLALGSVGIVVMDEADRMLIEQQQQQSLIAVLERCPRPRQTLMFTATLGSVCEGIANKYFSLDGYVVVRVPHSCSTIVQAFEVVPSDPDTSSTVEFHDKEGNKEVKGDDGRKAPATEGKKNGKGGPQVSERRRNPLVHPVKFSRLVNYLVYATPPIVVFANEKRTCDALGNELSAEASRLMNLADTFPLETLVGETPKALQAHKTQRLPRHGQSSPPFDNLRSVAVVHSEQSQVQRQRLVDAFRSGGRRVLITTDLLARGLDVPNVMLVINYDMPSVVQALSSDNASRSDGEEGAVQRYIHRVGRTGRAGASGVAVSLVALPSALVQRAQQHLSRKGNKSGFSIGGDGTNKQRSGGGNDFVLGNASPVTDTWSSEKSRAQKRDRCELTGSRADADTEDLFPELQQDDGEYNDSDEDGNVDGGGDQGRPYGRNGRAKGEESLTRQRTEGKQATNHARSLFQSDEAVLQPLWAFLVSCAEANCTTPAIGSDIIQQQKCRQIQIPSVLAALMQACAQRSPHGTITT</sequence>
<reference evidence="15" key="1">
    <citation type="submission" date="2016-09" db="EMBL/GenBank/DDBJ databases">
        <authorList>
            <person name="Hebert L."/>
            <person name="Moumen B."/>
        </authorList>
    </citation>
    <scope>NUCLEOTIDE SEQUENCE [LARGE SCALE GENOMIC DNA]</scope>
    <source>
        <strain evidence="15">OVI</strain>
    </source>
</reference>
<dbReference type="SMART" id="SM00487">
    <property type="entry name" value="DEXDc"/>
    <property type="match status" value="1"/>
</dbReference>
<evidence type="ECO:0000256" key="2">
    <source>
        <dbReference type="ARBA" id="ARBA00009334"/>
    </source>
</evidence>
<evidence type="ECO:0000256" key="11">
    <source>
        <dbReference type="ARBA" id="ARBA00037449"/>
    </source>
</evidence>
<accession>A0A1G4I1R1</accession>
<dbReference type="InterPro" id="IPR001650">
    <property type="entry name" value="Helicase_C-like"/>
</dbReference>
<evidence type="ECO:0000256" key="6">
    <source>
        <dbReference type="ARBA" id="ARBA00022741"/>
    </source>
</evidence>
<dbReference type="AlphaFoldDB" id="A0A1G4I1R1"/>
<name>A0A1G4I1R1_TRYEQ</name>
<feature type="region of interest" description="Disordered" evidence="12">
    <location>
        <begin position="77"/>
        <end position="111"/>
    </location>
</feature>
<feature type="compositionally biased region" description="Gly residues" evidence="12">
    <location>
        <begin position="836"/>
        <end position="851"/>
    </location>
</feature>
<evidence type="ECO:0000256" key="4">
    <source>
        <dbReference type="ARBA" id="ARBA00022517"/>
    </source>
</evidence>
<keyword evidence="8 15" id="KW-0347">Helicase</keyword>
<feature type="region of interest" description="Disordered" evidence="12">
    <location>
        <begin position="823"/>
        <end position="945"/>
    </location>
</feature>
<feature type="compositionally biased region" description="Basic and acidic residues" evidence="12">
    <location>
        <begin position="866"/>
        <end position="879"/>
    </location>
</feature>
<evidence type="ECO:0000256" key="9">
    <source>
        <dbReference type="ARBA" id="ARBA00022840"/>
    </source>
</evidence>
<keyword evidence="5" id="KW-0698">rRNA processing</keyword>
<dbReference type="SMART" id="SM00490">
    <property type="entry name" value="HELICc"/>
    <property type="match status" value="1"/>
</dbReference>
<evidence type="ECO:0000256" key="10">
    <source>
        <dbReference type="ARBA" id="ARBA00023242"/>
    </source>
</evidence>
<evidence type="ECO:0000313" key="15">
    <source>
        <dbReference type="EMBL" id="SCU65715.1"/>
    </source>
</evidence>
<comment type="caution">
    <text evidence="15">The sequence shown here is derived from an EMBL/GenBank/DDBJ whole genome shotgun (WGS) entry which is preliminary data.</text>
</comment>
<dbReference type="GO" id="GO:0005524">
    <property type="term" value="F:ATP binding"/>
    <property type="evidence" value="ECO:0007669"/>
    <property type="project" value="UniProtKB-KW"/>
</dbReference>
<evidence type="ECO:0000313" key="16">
    <source>
        <dbReference type="Proteomes" id="UP000195570"/>
    </source>
</evidence>
<feature type="compositionally biased region" description="Low complexity" evidence="12">
    <location>
        <begin position="185"/>
        <end position="196"/>
    </location>
</feature>
<dbReference type="PROSITE" id="PS51194">
    <property type="entry name" value="HELICASE_CTER"/>
    <property type="match status" value="1"/>
</dbReference>
<feature type="compositionally biased region" description="Basic and acidic residues" evidence="12">
    <location>
        <begin position="588"/>
        <end position="613"/>
    </location>
</feature>